<accession>A0A2J6QZ59</accession>
<dbReference type="PANTHER" id="PTHR33112:SF11">
    <property type="entry name" value="HETEROKARYON INCOMPATIBILITY DOMAIN-CONTAINING PROTEIN"/>
    <property type="match status" value="1"/>
</dbReference>
<keyword evidence="3" id="KW-1185">Reference proteome</keyword>
<dbReference type="Pfam" id="PF06985">
    <property type="entry name" value="HET"/>
    <property type="match status" value="1"/>
</dbReference>
<dbReference type="PANTHER" id="PTHR33112">
    <property type="entry name" value="DOMAIN PROTEIN, PUTATIVE-RELATED"/>
    <property type="match status" value="1"/>
</dbReference>
<sequence length="312" mass="35113">ITSNSVKLIETAKAKPEGPYLTLSHCWGKVSLTKLLKANLEEFLIKVPALPKTFVEAVSVARRLGARYLWIDSLCIVQDDLEDWRNESSLMYEVYKNALCTIAATASSDSRGGLFYRRTSLVPSAKFIDGWKGKIYEVFDLGLCITEIDSAPLQRRAWVLQERLLSPRVIHFGRKQLFWECDELCACETFPAGLPQTTIDLGKARLSSWMKTLASKPTDENNHLKLLLWNLIVQQYTGMALTFGSDKLLALSGIAKYLQSILGGTYLAGLWKEDILFQLSWCTADVPGLNPRLSEYRAPTWSWASMDGLIHI</sequence>
<evidence type="ECO:0000313" key="2">
    <source>
        <dbReference type="EMBL" id="PMD31521.1"/>
    </source>
</evidence>
<dbReference type="OrthoDB" id="5362512at2759"/>
<dbReference type="STRING" id="1149755.A0A2J6QZ59"/>
<feature type="domain" description="Heterokaryon incompatibility" evidence="1">
    <location>
        <begin position="20"/>
        <end position="162"/>
    </location>
</feature>
<feature type="non-terminal residue" evidence="2">
    <location>
        <position position="1"/>
    </location>
</feature>
<organism evidence="2 3">
    <name type="scientific">Hyaloscypha variabilis (strain UAMH 11265 / GT02V1 / F)</name>
    <name type="common">Meliniomyces variabilis</name>
    <dbReference type="NCBI Taxonomy" id="1149755"/>
    <lineage>
        <taxon>Eukaryota</taxon>
        <taxon>Fungi</taxon>
        <taxon>Dikarya</taxon>
        <taxon>Ascomycota</taxon>
        <taxon>Pezizomycotina</taxon>
        <taxon>Leotiomycetes</taxon>
        <taxon>Helotiales</taxon>
        <taxon>Hyaloscyphaceae</taxon>
        <taxon>Hyaloscypha</taxon>
        <taxon>Hyaloscypha variabilis</taxon>
    </lineage>
</organism>
<gene>
    <name evidence="2" type="ORF">L207DRAFT_409749</name>
</gene>
<evidence type="ECO:0000259" key="1">
    <source>
        <dbReference type="Pfam" id="PF06985"/>
    </source>
</evidence>
<dbReference type="EMBL" id="KZ613962">
    <property type="protein sequence ID" value="PMD31521.1"/>
    <property type="molecule type" value="Genomic_DNA"/>
</dbReference>
<name>A0A2J6QZ59_HYAVF</name>
<dbReference type="AlphaFoldDB" id="A0A2J6QZ59"/>
<evidence type="ECO:0000313" key="3">
    <source>
        <dbReference type="Proteomes" id="UP000235786"/>
    </source>
</evidence>
<dbReference type="InterPro" id="IPR010730">
    <property type="entry name" value="HET"/>
</dbReference>
<dbReference type="Proteomes" id="UP000235786">
    <property type="component" value="Unassembled WGS sequence"/>
</dbReference>
<reference evidence="2 3" key="1">
    <citation type="submission" date="2016-04" db="EMBL/GenBank/DDBJ databases">
        <title>A degradative enzymes factory behind the ericoid mycorrhizal symbiosis.</title>
        <authorList>
            <consortium name="DOE Joint Genome Institute"/>
            <person name="Martino E."/>
            <person name="Morin E."/>
            <person name="Grelet G."/>
            <person name="Kuo A."/>
            <person name="Kohler A."/>
            <person name="Daghino S."/>
            <person name="Barry K."/>
            <person name="Choi C."/>
            <person name="Cichocki N."/>
            <person name="Clum A."/>
            <person name="Copeland A."/>
            <person name="Hainaut M."/>
            <person name="Haridas S."/>
            <person name="Labutti K."/>
            <person name="Lindquist E."/>
            <person name="Lipzen A."/>
            <person name="Khouja H.-R."/>
            <person name="Murat C."/>
            <person name="Ohm R."/>
            <person name="Olson A."/>
            <person name="Spatafora J."/>
            <person name="Veneault-Fourrey C."/>
            <person name="Henrissat B."/>
            <person name="Grigoriev I."/>
            <person name="Martin F."/>
            <person name="Perotto S."/>
        </authorList>
    </citation>
    <scope>NUCLEOTIDE SEQUENCE [LARGE SCALE GENOMIC DNA]</scope>
    <source>
        <strain evidence="2 3">F</strain>
    </source>
</reference>
<feature type="non-terminal residue" evidence="2">
    <location>
        <position position="312"/>
    </location>
</feature>
<proteinExistence type="predicted"/>
<protein>
    <submittedName>
        <fullName evidence="2">HET-domain-containing protein</fullName>
    </submittedName>
</protein>